<dbReference type="GO" id="GO:0005737">
    <property type="term" value="C:cytoplasm"/>
    <property type="evidence" value="ECO:0007669"/>
    <property type="project" value="UniProtKB-SubCell"/>
</dbReference>
<dbReference type="InterPro" id="IPR027417">
    <property type="entry name" value="P-loop_NTPase"/>
</dbReference>
<dbReference type="SUPFAM" id="SSF52540">
    <property type="entry name" value="P-loop containing nucleoside triphosphate hydrolases"/>
    <property type="match status" value="1"/>
</dbReference>
<dbReference type="SUPFAM" id="SSF57774">
    <property type="entry name" value="Microbial and mitochondrial ADK, insert 'zinc finger' domain"/>
    <property type="match status" value="1"/>
</dbReference>
<dbReference type="RefSeq" id="WP_092498481.1">
    <property type="nucleotide sequence ID" value="NZ_FNFV01000002.1"/>
</dbReference>
<dbReference type="InterPro" id="IPR006259">
    <property type="entry name" value="Adenyl_kin_sub"/>
</dbReference>
<feature type="binding site" evidence="5">
    <location>
        <begin position="136"/>
        <end position="137"/>
    </location>
    <ligand>
        <name>ATP</name>
        <dbReference type="ChEBI" id="CHEBI:30616"/>
    </ligand>
</feature>
<keyword evidence="1 5" id="KW-0808">Transferase</keyword>
<dbReference type="UniPathway" id="UPA00588">
    <property type="reaction ID" value="UER00649"/>
</dbReference>
<dbReference type="CDD" id="cd01428">
    <property type="entry name" value="ADK"/>
    <property type="match status" value="1"/>
</dbReference>
<comment type="caution">
    <text evidence="5">Lacks conserved residue(s) required for the propagation of feature annotation.</text>
</comment>
<dbReference type="GO" id="GO:0005524">
    <property type="term" value="F:ATP binding"/>
    <property type="evidence" value="ECO:0007669"/>
    <property type="project" value="UniProtKB-UniRule"/>
</dbReference>
<evidence type="ECO:0000313" key="9">
    <source>
        <dbReference type="EMBL" id="SDK23796.1"/>
    </source>
</evidence>
<accession>A0A1G9A8W7</accession>
<name>A0A1G9A8W7_9RHOB</name>
<dbReference type="STRING" id="990712.SAMN05216257_10231"/>
<feature type="binding site" evidence="5">
    <location>
        <position position="161"/>
    </location>
    <ligand>
        <name>AMP</name>
        <dbReference type="ChEBI" id="CHEBI:456215"/>
    </ligand>
</feature>
<feature type="binding site" evidence="5">
    <location>
        <begin position="57"/>
        <end position="59"/>
    </location>
    <ligand>
        <name>AMP</name>
        <dbReference type="ChEBI" id="CHEBI:456215"/>
    </ligand>
</feature>
<evidence type="ECO:0000256" key="1">
    <source>
        <dbReference type="ARBA" id="ARBA00022679"/>
    </source>
</evidence>
<dbReference type="NCBIfam" id="NF011105">
    <property type="entry name" value="PRK14532.1"/>
    <property type="match status" value="1"/>
</dbReference>
<comment type="function">
    <text evidence="5">Catalyzes the reversible transfer of the terminal phosphate group between ATP and AMP. Plays an important role in cellular energy homeostasis and in adenine nucleotide metabolism.</text>
</comment>
<dbReference type="InterPro" id="IPR007862">
    <property type="entry name" value="Adenylate_kinase_lid-dom"/>
</dbReference>
<feature type="binding site" evidence="5">
    <location>
        <position position="31"/>
    </location>
    <ligand>
        <name>AMP</name>
        <dbReference type="ChEBI" id="CHEBI:456215"/>
    </ligand>
</feature>
<dbReference type="OrthoDB" id="9805030at2"/>
<evidence type="ECO:0000313" key="10">
    <source>
        <dbReference type="Proteomes" id="UP000199328"/>
    </source>
</evidence>
<evidence type="ECO:0000256" key="2">
    <source>
        <dbReference type="ARBA" id="ARBA00022727"/>
    </source>
</evidence>
<feature type="domain" description="Adenylate kinase active site lid" evidence="8">
    <location>
        <begin position="127"/>
        <end position="163"/>
    </location>
</feature>
<dbReference type="PROSITE" id="PS00113">
    <property type="entry name" value="ADENYLATE_KINASE"/>
    <property type="match status" value="1"/>
</dbReference>
<feature type="binding site" evidence="5">
    <location>
        <position position="133"/>
    </location>
    <ligand>
        <name>Zn(2+)</name>
        <dbReference type="ChEBI" id="CHEBI:29105"/>
        <note>structural</note>
    </ligand>
</feature>
<dbReference type="EMBL" id="FNFV01000002">
    <property type="protein sequence ID" value="SDK23796.1"/>
    <property type="molecule type" value="Genomic_DNA"/>
</dbReference>
<feature type="region of interest" description="NMP" evidence="5">
    <location>
        <begin position="30"/>
        <end position="59"/>
    </location>
</feature>
<evidence type="ECO:0000256" key="4">
    <source>
        <dbReference type="ARBA" id="ARBA00022777"/>
    </source>
</evidence>
<dbReference type="InterPro" id="IPR036193">
    <property type="entry name" value="ADK_active_lid_dom_sf"/>
</dbReference>
<organism evidence="9 10">
    <name type="scientific">Meinhardsimonia xiamenensis</name>
    <dbReference type="NCBI Taxonomy" id="990712"/>
    <lineage>
        <taxon>Bacteria</taxon>
        <taxon>Pseudomonadati</taxon>
        <taxon>Pseudomonadota</taxon>
        <taxon>Alphaproteobacteria</taxon>
        <taxon>Rhodobacterales</taxon>
        <taxon>Paracoccaceae</taxon>
        <taxon>Meinhardsimonia</taxon>
    </lineage>
</organism>
<comment type="subcellular location">
    <subcellularLocation>
        <location evidence="5 7">Cytoplasm</location>
    </subcellularLocation>
</comment>
<keyword evidence="10" id="KW-1185">Reference proteome</keyword>
<protein>
    <recommendedName>
        <fullName evidence="5 7">Adenylate kinase</fullName>
        <shortName evidence="5">AK</shortName>
        <ecNumber evidence="5 7">2.7.4.3</ecNumber>
    </recommendedName>
    <alternativeName>
        <fullName evidence="5">ATP-AMP transphosphorylase</fullName>
    </alternativeName>
    <alternativeName>
        <fullName evidence="5">ATP:AMP phosphotransferase</fullName>
    </alternativeName>
    <alternativeName>
        <fullName evidence="5">Adenylate monophosphate kinase</fullName>
    </alternativeName>
</protein>
<comment type="domain">
    <text evidence="5">Consists of three domains, a large central CORE domain and two small peripheral domains, NMPbind and LID, which undergo movements during catalysis. The LID domain closes over the site of phosphoryl transfer upon ATP binding. Assembling and dissambling the active center during each catalytic cycle provides an effective means to prevent ATP hydrolysis. Some bacteria have evolved a zinc-coordinating structure that stabilizes the LID domain.</text>
</comment>
<dbReference type="Pfam" id="PF00406">
    <property type="entry name" value="ADK"/>
    <property type="match status" value="1"/>
</dbReference>
<dbReference type="FunFam" id="3.40.50.300:FF:000106">
    <property type="entry name" value="Adenylate kinase mitochondrial"/>
    <property type="match status" value="1"/>
</dbReference>
<dbReference type="NCBIfam" id="NF001381">
    <property type="entry name" value="PRK00279.1-3"/>
    <property type="match status" value="1"/>
</dbReference>
<feature type="binding site" evidence="5">
    <location>
        <position position="172"/>
    </location>
    <ligand>
        <name>AMP</name>
        <dbReference type="ChEBI" id="CHEBI:456215"/>
    </ligand>
</feature>
<dbReference type="Gene3D" id="3.40.50.300">
    <property type="entry name" value="P-loop containing nucleotide triphosphate hydrolases"/>
    <property type="match status" value="1"/>
</dbReference>
<dbReference type="PRINTS" id="PR00094">
    <property type="entry name" value="ADENYLTKNASE"/>
</dbReference>
<feature type="binding site" evidence="5">
    <location>
        <begin position="10"/>
        <end position="15"/>
    </location>
    <ligand>
        <name>ATP</name>
        <dbReference type="ChEBI" id="CHEBI:30616"/>
    </ligand>
</feature>
<feature type="binding site" evidence="5">
    <location>
        <begin position="85"/>
        <end position="88"/>
    </location>
    <ligand>
        <name>AMP</name>
        <dbReference type="ChEBI" id="CHEBI:456215"/>
    </ligand>
</feature>
<comment type="similarity">
    <text evidence="5 6">Belongs to the adenylate kinase family.</text>
</comment>
<keyword evidence="5" id="KW-0963">Cytoplasm</keyword>
<dbReference type="HAMAP" id="MF_00235">
    <property type="entry name" value="Adenylate_kinase_Adk"/>
    <property type="match status" value="1"/>
</dbReference>
<dbReference type="InterPro" id="IPR000850">
    <property type="entry name" value="Adenylat/UMP-CMP_kin"/>
</dbReference>
<gene>
    <name evidence="5" type="primary">adk</name>
    <name evidence="9" type="ORF">SAMN05216257_10231</name>
</gene>
<dbReference type="GO" id="GO:0004017">
    <property type="term" value="F:AMP kinase activity"/>
    <property type="evidence" value="ECO:0007669"/>
    <property type="project" value="UniProtKB-UniRule"/>
</dbReference>
<feature type="binding site" evidence="5">
    <location>
        <position position="150"/>
    </location>
    <ligand>
        <name>Zn(2+)</name>
        <dbReference type="ChEBI" id="CHEBI:29105"/>
        <note>structural</note>
    </ligand>
</feature>
<dbReference type="NCBIfam" id="NF001380">
    <property type="entry name" value="PRK00279.1-2"/>
    <property type="match status" value="1"/>
</dbReference>
<sequence length="220" mass="23804">MNIILLGPPGAGKGTQARILVEERGMVQLSTGDMLREARSSGTEMGKRVAEVMDRGELVTDEIVIGLIREKLETAEAPGGFIFDGFPRTLAQADALGALLEEEGQKLDAVIEMQVDDEALVQRITARSTCATCGEVYNDITKPIPADGKCAKCGGTEFARRADDNEESLRTRLFAYYKQTAPLIGYYYCKGLLRPVNAMGEIEEVATEIRGILDGLAKAA</sequence>
<feature type="binding site" evidence="5">
    <location>
        <position position="36"/>
    </location>
    <ligand>
        <name>AMP</name>
        <dbReference type="ChEBI" id="CHEBI:456215"/>
    </ligand>
</feature>
<dbReference type="AlphaFoldDB" id="A0A1G9A8W7"/>
<reference evidence="10" key="1">
    <citation type="submission" date="2016-10" db="EMBL/GenBank/DDBJ databases">
        <authorList>
            <person name="Varghese N."/>
            <person name="Submissions S."/>
        </authorList>
    </citation>
    <scope>NUCLEOTIDE SEQUENCE [LARGE SCALE GENOMIC DNA]</scope>
    <source>
        <strain evidence="10">CGMCC 1.10789</strain>
    </source>
</reference>
<feature type="binding site" evidence="5">
    <location>
        <position position="200"/>
    </location>
    <ligand>
        <name>ATP</name>
        <dbReference type="ChEBI" id="CHEBI:30616"/>
    </ligand>
</feature>
<keyword evidence="5" id="KW-0862">Zinc</keyword>
<evidence type="ECO:0000259" key="8">
    <source>
        <dbReference type="Pfam" id="PF05191"/>
    </source>
</evidence>
<dbReference type="GO" id="GO:0008270">
    <property type="term" value="F:zinc ion binding"/>
    <property type="evidence" value="ECO:0007669"/>
    <property type="project" value="UniProtKB-UniRule"/>
</dbReference>
<keyword evidence="5 7" id="KW-0067">ATP-binding</keyword>
<evidence type="ECO:0000256" key="5">
    <source>
        <dbReference type="HAMAP-Rule" id="MF_00235"/>
    </source>
</evidence>
<proteinExistence type="inferred from homology"/>
<dbReference type="PANTHER" id="PTHR23359">
    <property type="entry name" value="NUCLEOTIDE KINASE"/>
    <property type="match status" value="1"/>
</dbReference>
<comment type="pathway">
    <text evidence="5">Purine metabolism; AMP biosynthesis via salvage pathway; AMP from ADP: step 1/1.</text>
</comment>
<dbReference type="Pfam" id="PF05191">
    <property type="entry name" value="ADK_lid"/>
    <property type="match status" value="1"/>
</dbReference>
<keyword evidence="2 5" id="KW-0545">Nucleotide biosynthesis</keyword>
<keyword evidence="4 5" id="KW-0418">Kinase</keyword>
<dbReference type="NCBIfam" id="TIGR01351">
    <property type="entry name" value="adk"/>
    <property type="match status" value="1"/>
</dbReference>
<dbReference type="Proteomes" id="UP000199328">
    <property type="component" value="Unassembled WGS sequence"/>
</dbReference>
<dbReference type="EC" id="2.7.4.3" evidence="5 7"/>
<comment type="catalytic activity">
    <reaction evidence="5 7">
        <text>AMP + ATP = 2 ADP</text>
        <dbReference type="Rhea" id="RHEA:12973"/>
        <dbReference type="ChEBI" id="CHEBI:30616"/>
        <dbReference type="ChEBI" id="CHEBI:456215"/>
        <dbReference type="ChEBI" id="CHEBI:456216"/>
        <dbReference type="EC" id="2.7.4.3"/>
    </reaction>
</comment>
<evidence type="ECO:0000256" key="6">
    <source>
        <dbReference type="RuleBase" id="RU003330"/>
    </source>
</evidence>
<dbReference type="NCBIfam" id="NF011100">
    <property type="entry name" value="PRK14527.1"/>
    <property type="match status" value="1"/>
</dbReference>
<dbReference type="InterPro" id="IPR033690">
    <property type="entry name" value="Adenylat_kinase_CS"/>
</dbReference>
<feature type="binding site" evidence="5">
    <location>
        <position position="153"/>
    </location>
    <ligand>
        <name>Zn(2+)</name>
        <dbReference type="ChEBI" id="CHEBI:29105"/>
        <note>structural</note>
    </ligand>
</feature>
<evidence type="ECO:0000256" key="3">
    <source>
        <dbReference type="ARBA" id="ARBA00022741"/>
    </source>
</evidence>
<keyword evidence="5" id="KW-0479">Metal-binding</keyword>
<feature type="binding site" evidence="5">
    <location>
        <position position="130"/>
    </location>
    <ligand>
        <name>Zn(2+)</name>
        <dbReference type="ChEBI" id="CHEBI:29105"/>
        <note>structural</note>
    </ligand>
</feature>
<evidence type="ECO:0000256" key="7">
    <source>
        <dbReference type="RuleBase" id="RU003331"/>
    </source>
</evidence>
<keyword evidence="3 5" id="KW-0547">Nucleotide-binding</keyword>
<comment type="subunit">
    <text evidence="5 7">Monomer.</text>
</comment>
<feature type="binding site" evidence="5">
    <location>
        <position position="92"/>
    </location>
    <ligand>
        <name>AMP</name>
        <dbReference type="ChEBI" id="CHEBI:456215"/>
    </ligand>
</feature>
<dbReference type="GO" id="GO:0044209">
    <property type="term" value="P:AMP salvage"/>
    <property type="evidence" value="ECO:0007669"/>
    <property type="project" value="UniProtKB-UniRule"/>
</dbReference>
<feature type="binding site" evidence="5">
    <location>
        <position position="127"/>
    </location>
    <ligand>
        <name>ATP</name>
        <dbReference type="ChEBI" id="CHEBI:30616"/>
    </ligand>
</feature>